<dbReference type="OrthoDB" id="10257301at2759"/>
<dbReference type="CDD" id="cd00200">
    <property type="entry name" value="WD40"/>
    <property type="match status" value="1"/>
</dbReference>
<feature type="region of interest" description="Disordered" evidence="10">
    <location>
        <begin position="167"/>
        <end position="254"/>
    </location>
</feature>
<feature type="compositionally biased region" description="Low complexity" evidence="10">
    <location>
        <begin position="20"/>
        <end position="36"/>
    </location>
</feature>
<evidence type="ECO:0000256" key="10">
    <source>
        <dbReference type="SAM" id="MobiDB-lite"/>
    </source>
</evidence>
<dbReference type="EMBL" id="SDOX01000002">
    <property type="protein sequence ID" value="TFJ88402.1"/>
    <property type="molecule type" value="Genomic_DNA"/>
</dbReference>
<feature type="region of interest" description="Disordered" evidence="10">
    <location>
        <begin position="1"/>
        <end position="36"/>
    </location>
</feature>
<feature type="repeat" description="WD" evidence="9">
    <location>
        <begin position="547"/>
        <end position="577"/>
    </location>
</feature>
<evidence type="ECO:0000256" key="5">
    <source>
        <dbReference type="ARBA" id="ARBA00022737"/>
    </source>
</evidence>
<evidence type="ECO:0000256" key="2">
    <source>
        <dbReference type="ARBA" id="ARBA00022574"/>
    </source>
</evidence>
<keyword evidence="3" id="KW-0507">mRNA processing</keyword>
<reference evidence="11 12" key="1">
    <citation type="submission" date="2019-01" db="EMBL/GenBank/DDBJ databases">
        <title>Nuclear Genome Assembly of the Microalgal Biofuel strain Nannochloropsis salina CCMP1776.</title>
        <authorList>
            <person name="Hovde B."/>
        </authorList>
    </citation>
    <scope>NUCLEOTIDE SEQUENCE [LARGE SCALE GENOMIC DNA]</scope>
    <source>
        <strain evidence="11 12">CCMP1776</strain>
    </source>
</reference>
<protein>
    <recommendedName>
        <fullName evidence="8">Pre-mRNA-processing factor 17</fullName>
    </recommendedName>
</protein>
<evidence type="ECO:0000313" key="12">
    <source>
        <dbReference type="Proteomes" id="UP000355283"/>
    </source>
</evidence>
<feature type="compositionally biased region" description="Acidic residues" evidence="10">
    <location>
        <begin position="192"/>
        <end position="203"/>
    </location>
</feature>
<feature type="repeat" description="WD" evidence="9">
    <location>
        <begin position="362"/>
        <end position="403"/>
    </location>
</feature>
<dbReference type="GO" id="GO:0003729">
    <property type="term" value="F:mRNA binding"/>
    <property type="evidence" value="ECO:0007669"/>
    <property type="project" value="TreeGrafter"/>
</dbReference>
<dbReference type="InterPro" id="IPR015943">
    <property type="entry name" value="WD40/YVTN_repeat-like_dom_sf"/>
</dbReference>
<organism evidence="11 12">
    <name type="scientific">Nannochloropsis salina CCMP1776</name>
    <dbReference type="NCBI Taxonomy" id="1027361"/>
    <lineage>
        <taxon>Eukaryota</taxon>
        <taxon>Sar</taxon>
        <taxon>Stramenopiles</taxon>
        <taxon>Ochrophyta</taxon>
        <taxon>Eustigmatophyceae</taxon>
        <taxon>Eustigmatales</taxon>
        <taxon>Monodopsidaceae</taxon>
        <taxon>Microchloropsis</taxon>
        <taxon>Microchloropsis salina</taxon>
    </lineage>
</organism>
<evidence type="ECO:0000256" key="9">
    <source>
        <dbReference type="PROSITE-ProRule" id="PRU00221"/>
    </source>
</evidence>
<dbReference type="Proteomes" id="UP000355283">
    <property type="component" value="Unassembled WGS sequence"/>
</dbReference>
<dbReference type="InterPro" id="IPR036322">
    <property type="entry name" value="WD40_repeat_dom_sf"/>
</dbReference>
<proteinExistence type="predicted"/>
<sequence>MDTITNAYGSDSDSESTPTGVSSSAPTSTLSSSVSGPPGGPYLVNHSVNSAPFVNPALKTVMNRPGFIPPTSRELTTNVKAATLLAPIQGPEHPFRREMDSMGGTKLATGGYKEDAVMEKWNFHEQFHTFHAQGYARDDMAGGIIGNVHNYMRKEGLRDPAGPTAIIAGRVTKPSGSTASEPVSRRKRKGVEEDEDLGEEEDGPWAPAKEEPVITQLEAGTLTEEQKRHRAELAERKAAKHRGYDEDEDLDRRDERKVAHLLPPRHDRDTVASEPTTQFHGKGERDYQGRSWVEPPGGLRPVETDHACYLPKRCVHRYTGHGKGVQAIEFFPGTGHLLLSASLDGTCKVWSVYDERQLRRTYSGHTAAVRCINFSPDGSRFLSGGFDRFLRLWDTETGQCISTITNRKVPYAAKFYPPNDNLFIFAASDNRLYTYDWSSGEMVQEYNHHLSAVNTVTFYDNNSRFASTSDDKKMLLWEWDISVPIKYIAEPGMHSMPAVTPSPAGDFVACQSLDNTIKIFGCRDRFKLLHKKVFKGHTIAGFACQPAFSPNNRYLASGDGEGKLHFWDFKNTRALAKYRAHDNGPCIGLVWHPLEASMVASCGWDGLIKLWE</sequence>
<evidence type="ECO:0000256" key="7">
    <source>
        <dbReference type="ARBA" id="ARBA00023242"/>
    </source>
</evidence>
<name>A0A4D9D9X6_9STRA</name>
<comment type="subcellular location">
    <subcellularLocation>
        <location evidence="1">Nucleus</location>
    </subcellularLocation>
</comment>
<dbReference type="SMART" id="SM00320">
    <property type="entry name" value="WD40"/>
    <property type="match status" value="7"/>
</dbReference>
<accession>A0A4D9D9X6</accession>
<dbReference type="PANTHER" id="PTHR43979:SF1">
    <property type="entry name" value="PRE-MRNA-PROCESSING FACTOR 17"/>
    <property type="match status" value="1"/>
</dbReference>
<keyword evidence="6" id="KW-0508">mRNA splicing</keyword>
<comment type="caution">
    <text evidence="11">The sequence shown here is derived from an EMBL/GenBank/DDBJ whole genome shotgun (WGS) entry which is preliminary data.</text>
</comment>
<dbReference type="InterPro" id="IPR032847">
    <property type="entry name" value="PRPF17"/>
</dbReference>
<dbReference type="AlphaFoldDB" id="A0A4D9D9X6"/>
<evidence type="ECO:0000256" key="1">
    <source>
        <dbReference type="ARBA" id="ARBA00004123"/>
    </source>
</evidence>
<feature type="region of interest" description="Disordered" evidence="10">
    <location>
        <begin position="267"/>
        <end position="298"/>
    </location>
</feature>
<evidence type="ECO:0000256" key="8">
    <source>
        <dbReference type="ARBA" id="ARBA00068146"/>
    </source>
</evidence>
<feature type="repeat" description="WD" evidence="9">
    <location>
        <begin position="318"/>
        <end position="360"/>
    </location>
</feature>
<gene>
    <name evidence="11" type="ORF">NSK_000751</name>
</gene>
<keyword evidence="4" id="KW-0747">Spliceosome</keyword>
<dbReference type="PROSITE" id="PS50082">
    <property type="entry name" value="WD_REPEATS_2"/>
    <property type="match status" value="4"/>
</dbReference>
<dbReference type="GO" id="GO:0000398">
    <property type="term" value="P:mRNA splicing, via spliceosome"/>
    <property type="evidence" value="ECO:0007669"/>
    <property type="project" value="InterPro"/>
</dbReference>
<evidence type="ECO:0000256" key="6">
    <source>
        <dbReference type="ARBA" id="ARBA00023187"/>
    </source>
</evidence>
<dbReference type="GO" id="GO:0071013">
    <property type="term" value="C:catalytic step 2 spliceosome"/>
    <property type="evidence" value="ECO:0007669"/>
    <property type="project" value="InterPro"/>
</dbReference>
<dbReference type="Gene3D" id="2.130.10.10">
    <property type="entry name" value="YVTN repeat-like/Quinoprotein amine dehydrogenase"/>
    <property type="match status" value="1"/>
</dbReference>
<evidence type="ECO:0000256" key="3">
    <source>
        <dbReference type="ARBA" id="ARBA00022664"/>
    </source>
</evidence>
<feature type="compositionally biased region" description="Basic and acidic residues" evidence="10">
    <location>
        <begin position="224"/>
        <end position="237"/>
    </location>
</feature>
<dbReference type="FunFam" id="2.130.10.10:FF:000034">
    <property type="entry name" value="Pre-mRNA-processing factor 17, putative"/>
    <property type="match status" value="1"/>
</dbReference>
<feature type="repeat" description="WD" evidence="9">
    <location>
        <begin position="446"/>
        <end position="478"/>
    </location>
</feature>
<evidence type="ECO:0000313" key="11">
    <source>
        <dbReference type="EMBL" id="TFJ88402.1"/>
    </source>
</evidence>
<keyword evidence="2 9" id="KW-0853">WD repeat</keyword>
<dbReference type="Pfam" id="PF00400">
    <property type="entry name" value="WD40"/>
    <property type="match status" value="5"/>
</dbReference>
<dbReference type="SUPFAM" id="SSF50978">
    <property type="entry name" value="WD40 repeat-like"/>
    <property type="match status" value="1"/>
</dbReference>
<dbReference type="InterPro" id="IPR001680">
    <property type="entry name" value="WD40_rpt"/>
</dbReference>
<keyword evidence="12" id="KW-1185">Reference proteome</keyword>
<feature type="compositionally biased region" description="Polar residues" evidence="10">
    <location>
        <begin position="1"/>
        <end position="19"/>
    </location>
</feature>
<dbReference type="PROSITE" id="PS50294">
    <property type="entry name" value="WD_REPEATS_REGION"/>
    <property type="match status" value="3"/>
</dbReference>
<evidence type="ECO:0000256" key="4">
    <source>
        <dbReference type="ARBA" id="ARBA00022728"/>
    </source>
</evidence>
<keyword evidence="7" id="KW-0539">Nucleus</keyword>
<keyword evidence="5" id="KW-0677">Repeat</keyword>
<dbReference type="PANTHER" id="PTHR43979">
    <property type="entry name" value="PRE-MRNA-PROCESSING FACTOR 17"/>
    <property type="match status" value="1"/>
</dbReference>